<dbReference type="EMBL" id="CM023473">
    <property type="protein sequence ID" value="KAH7953319.1"/>
    <property type="molecule type" value="Genomic_DNA"/>
</dbReference>
<protein>
    <submittedName>
        <fullName evidence="1">Uncharacterized protein</fullName>
    </submittedName>
</protein>
<gene>
    <name evidence="1" type="ORF">HPB49_007166</name>
</gene>
<reference evidence="1" key="1">
    <citation type="submission" date="2020-05" db="EMBL/GenBank/DDBJ databases">
        <title>Large-scale comparative analyses of tick genomes elucidate their genetic diversity and vector capacities.</title>
        <authorList>
            <person name="Jia N."/>
            <person name="Wang J."/>
            <person name="Shi W."/>
            <person name="Du L."/>
            <person name="Sun Y."/>
            <person name="Zhan W."/>
            <person name="Jiang J."/>
            <person name="Wang Q."/>
            <person name="Zhang B."/>
            <person name="Ji P."/>
            <person name="Sakyi L.B."/>
            <person name="Cui X."/>
            <person name="Yuan T."/>
            <person name="Jiang B."/>
            <person name="Yang W."/>
            <person name="Lam T.T.-Y."/>
            <person name="Chang Q."/>
            <person name="Ding S."/>
            <person name="Wang X."/>
            <person name="Zhu J."/>
            <person name="Ruan X."/>
            <person name="Zhao L."/>
            <person name="Wei J."/>
            <person name="Que T."/>
            <person name="Du C."/>
            <person name="Cheng J."/>
            <person name="Dai P."/>
            <person name="Han X."/>
            <person name="Huang E."/>
            <person name="Gao Y."/>
            <person name="Liu J."/>
            <person name="Shao H."/>
            <person name="Ye R."/>
            <person name="Li L."/>
            <person name="Wei W."/>
            <person name="Wang X."/>
            <person name="Wang C."/>
            <person name="Yang T."/>
            <person name="Huo Q."/>
            <person name="Li W."/>
            <person name="Guo W."/>
            <person name="Chen H."/>
            <person name="Zhou L."/>
            <person name="Ni X."/>
            <person name="Tian J."/>
            <person name="Zhou Y."/>
            <person name="Sheng Y."/>
            <person name="Liu T."/>
            <person name="Pan Y."/>
            <person name="Xia L."/>
            <person name="Li J."/>
            <person name="Zhao F."/>
            <person name="Cao W."/>
        </authorList>
    </citation>
    <scope>NUCLEOTIDE SEQUENCE</scope>
    <source>
        <strain evidence="1">Dsil-2018</strain>
    </source>
</reference>
<evidence type="ECO:0000313" key="1">
    <source>
        <dbReference type="EMBL" id="KAH7953319.1"/>
    </source>
</evidence>
<dbReference type="Proteomes" id="UP000821865">
    <property type="component" value="Chromosome 4"/>
</dbReference>
<proteinExistence type="predicted"/>
<keyword evidence="2" id="KW-1185">Reference proteome</keyword>
<evidence type="ECO:0000313" key="2">
    <source>
        <dbReference type="Proteomes" id="UP000821865"/>
    </source>
</evidence>
<accession>A0ACB8CW13</accession>
<organism evidence="1 2">
    <name type="scientific">Dermacentor silvarum</name>
    <name type="common">Tick</name>
    <dbReference type="NCBI Taxonomy" id="543639"/>
    <lineage>
        <taxon>Eukaryota</taxon>
        <taxon>Metazoa</taxon>
        <taxon>Ecdysozoa</taxon>
        <taxon>Arthropoda</taxon>
        <taxon>Chelicerata</taxon>
        <taxon>Arachnida</taxon>
        <taxon>Acari</taxon>
        <taxon>Parasitiformes</taxon>
        <taxon>Ixodida</taxon>
        <taxon>Ixodoidea</taxon>
        <taxon>Ixodidae</taxon>
        <taxon>Rhipicephalinae</taxon>
        <taxon>Dermacentor</taxon>
    </lineage>
</organism>
<comment type="caution">
    <text evidence="1">The sequence shown here is derived from an EMBL/GenBank/DDBJ whole genome shotgun (WGS) entry which is preliminary data.</text>
</comment>
<sequence>MTVPLGVGRPSVVQTSKQHIAVRVVKCSDRQCTDGLRTRLRWFPAHQGCYFGSTSPNRNETANAAARGLTRRVVAPASLVLAEGVATDDEDDEEEAELVTSYADVLEWYRSARRSMPDPHPQLTREQAVLYRQLQTNSVLTPALARFICPDVYESSKCSVCNSATATLTHVLWDCKLNTEEAAAYPGRLPTDIARAVTAQDSEQQLQAVQRIETALARQTRRDAPDGTQTSELRLHAQLRAALPYPHLVRSRQTPGAASRVLDSAAADFSTQVRAPFSIWCLVGQLGTAWPYYMSRPSYRGVGPGQSVLLDQQCSAGCSSSHSGGKFERTDDANYAGTHSYTEIPSAHAQPSAARGPRRFRLSISDRFVKGDDGPSTSDRPAIALELAPRPTTTKRHFAASGMSARHCAPHGLNADSMRIPPEPCDMPNTATAFNIGSRSRRRAVVDSSESEAEAIAVCHSKWVTFVTPISRASQEIEERGRKDDCHESSGVLECTRSRCVESTDGIDKGSNTIRTEGLGLQHLSSTRHLDLSHLIEAASAQLARAGNTARGWSALEFVDDQPRPEPLEEKLAAWDPCQADSYALSPPGELELFELDMFDARRTRRPKPAPRKVALCRASKSSCPRSPTSPAKSKKLLPVTAADSTVHEDLHWFIESCEQSATSPQLCDRATTAASSTPKAEARAACRYTKACWATKRQACKAFALPSTKPRSTTSTGRREDVSPYAPKPSKSDFLDDLNSMSAEESRHVVLPVASGIEEDKPKEGDAKSDEPDEQEAAARREKKHHHKRDRKKRH</sequence>
<name>A0ACB8CW13_DERSI</name>